<dbReference type="EMBL" id="AANZ01000015">
    <property type="protein sequence ID" value="EAQ79194.1"/>
    <property type="molecule type" value="Genomic_DNA"/>
</dbReference>
<evidence type="ECO:0000256" key="5">
    <source>
        <dbReference type="SAM" id="Phobius"/>
    </source>
</evidence>
<dbReference type="Pfam" id="PF13646">
    <property type="entry name" value="HEAT_2"/>
    <property type="match status" value="1"/>
</dbReference>
<protein>
    <submittedName>
        <fullName evidence="7">Cytochrome c-like protein</fullName>
    </submittedName>
</protein>
<dbReference type="SUPFAM" id="SSF48371">
    <property type="entry name" value="ARM repeat"/>
    <property type="match status" value="1"/>
</dbReference>
<dbReference type="InterPro" id="IPR055557">
    <property type="entry name" value="DUF7133"/>
</dbReference>
<keyword evidence="3 4" id="KW-0408">Iron</keyword>
<dbReference type="InterPro" id="IPR011042">
    <property type="entry name" value="6-blade_b-propeller_TolB-like"/>
</dbReference>
<comment type="caution">
    <text evidence="7">The sequence shown here is derived from an EMBL/GenBank/DDBJ whole genome shotgun (WGS) entry which is preliminary data.</text>
</comment>
<proteinExistence type="predicted"/>
<dbReference type="Gene3D" id="1.25.10.10">
    <property type="entry name" value="Leucine-rich Repeat Variant"/>
    <property type="match status" value="1"/>
</dbReference>
<dbReference type="eggNOG" id="COG3474">
    <property type="taxonomic scope" value="Bacteria"/>
</dbReference>
<dbReference type="OrthoDB" id="230287at2"/>
<dbReference type="InterPro" id="IPR009056">
    <property type="entry name" value="Cyt_c-like_dom"/>
</dbReference>
<dbReference type="GO" id="GO:0046872">
    <property type="term" value="F:metal ion binding"/>
    <property type="evidence" value="ECO:0007669"/>
    <property type="project" value="UniProtKB-KW"/>
</dbReference>
<evidence type="ECO:0000259" key="6">
    <source>
        <dbReference type="PROSITE" id="PS51007"/>
    </source>
</evidence>
<dbReference type="PANTHER" id="PTHR33546:SF1">
    <property type="entry name" value="LARGE, MULTIFUNCTIONAL SECRETED PROTEIN"/>
    <property type="match status" value="1"/>
</dbReference>
<keyword evidence="5" id="KW-0472">Membrane</keyword>
<dbReference type="AlphaFoldDB" id="A3ZWG6"/>
<dbReference type="SUPFAM" id="SSF50952">
    <property type="entry name" value="Soluble quinoprotein glucose dehydrogenase"/>
    <property type="match status" value="1"/>
</dbReference>
<name>A3ZWG6_9BACT</name>
<keyword evidence="5" id="KW-0812">Transmembrane</keyword>
<keyword evidence="5" id="KW-1133">Transmembrane helix</keyword>
<dbReference type="Pfam" id="PF23500">
    <property type="entry name" value="DUF7133"/>
    <property type="match status" value="1"/>
</dbReference>
<organism evidence="7 8">
    <name type="scientific">Blastopirellula marina DSM 3645</name>
    <dbReference type="NCBI Taxonomy" id="314230"/>
    <lineage>
        <taxon>Bacteria</taxon>
        <taxon>Pseudomonadati</taxon>
        <taxon>Planctomycetota</taxon>
        <taxon>Planctomycetia</taxon>
        <taxon>Pirellulales</taxon>
        <taxon>Pirellulaceae</taxon>
        <taxon>Blastopirellula</taxon>
    </lineage>
</organism>
<dbReference type="InterPro" id="IPR013428">
    <property type="entry name" value="Membrane-bound_put_N"/>
</dbReference>
<keyword evidence="2 4" id="KW-0479">Metal-binding</keyword>
<dbReference type="InterPro" id="IPR016024">
    <property type="entry name" value="ARM-type_fold"/>
</dbReference>
<dbReference type="Proteomes" id="UP000004358">
    <property type="component" value="Unassembled WGS sequence"/>
</dbReference>
<dbReference type="NCBIfam" id="TIGR02604">
    <property type="entry name" value="Piru_Ver_Nterm"/>
    <property type="match status" value="1"/>
</dbReference>
<dbReference type="GO" id="GO:0009055">
    <property type="term" value="F:electron transfer activity"/>
    <property type="evidence" value="ECO:0007669"/>
    <property type="project" value="InterPro"/>
</dbReference>
<dbReference type="Gene3D" id="2.120.10.30">
    <property type="entry name" value="TolB, C-terminal domain"/>
    <property type="match status" value="1"/>
</dbReference>
<dbReference type="InterPro" id="IPR036909">
    <property type="entry name" value="Cyt_c-like_dom_sf"/>
</dbReference>
<dbReference type="InterPro" id="IPR011041">
    <property type="entry name" value="Quinoprot_gluc/sorb_DH_b-prop"/>
</dbReference>
<evidence type="ECO:0000256" key="3">
    <source>
        <dbReference type="ARBA" id="ARBA00023004"/>
    </source>
</evidence>
<evidence type="ECO:0000256" key="1">
    <source>
        <dbReference type="ARBA" id="ARBA00022617"/>
    </source>
</evidence>
<evidence type="ECO:0000313" key="7">
    <source>
        <dbReference type="EMBL" id="EAQ79194.1"/>
    </source>
</evidence>
<dbReference type="SUPFAM" id="SSF46626">
    <property type="entry name" value="Cytochrome c"/>
    <property type="match status" value="1"/>
</dbReference>
<reference evidence="7 8" key="1">
    <citation type="submission" date="2006-02" db="EMBL/GenBank/DDBJ databases">
        <authorList>
            <person name="Amann R."/>
            <person name="Ferriera S."/>
            <person name="Johnson J."/>
            <person name="Kravitz S."/>
            <person name="Halpern A."/>
            <person name="Remington K."/>
            <person name="Beeson K."/>
            <person name="Tran B."/>
            <person name="Rogers Y.-H."/>
            <person name="Friedman R."/>
            <person name="Venter J.C."/>
        </authorList>
    </citation>
    <scope>NUCLEOTIDE SEQUENCE [LARGE SCALE GENOMIC DNA]</scope>
    <source>
        <strain evidence="7 8">DSM 3645</strain>
    </source>
</reference>
<dbReference type="InterPro" id="IPR013427">
    <property type="entry name" value="Haem-bd_dom_put"/>
</dbReference>
<dbReference type="PROSITE" id="PS51257">
    <property type="entry name" value="PROKAR_LIPOPROTEIN"/>
    <property type="match status" value="1"/>
</dbReference>
<evidence type="ECO:0000256" key="2">
    <source>
        <dbReference type="ARBA" id="ARBA00022723"/>
    </source>
</evidence>
<dbReference type="HOGENOM" id="CLU_004500_1_0_0"/>
<feature type="transmembrane region" description="Helical" evidence="5">
    <location>
        <begin position="20"/>
        <end position="38"/>
    </location>
</feature>
<dbReference type="PROSITE" id="PS51007">
    <property type="entry name" value="CYTC"/>
    <property type="match status" value="1"/>
</dbReference>
<dbReference type="Pfam" id="PF00034">
    <property type="entry name" value="Cytochrom_C"/>
    <property type="match status" value="1"/>
</dbReference>
<evidence type="ECO:0000256" key="4">
    <source>
        <dbReference type="PROSITE-ProRule" id="PRU00433"/>
    </source>
</evidence>
<gene>
    <name evidence="7" type="ORF">DSM3645_26264</name>
</gene>
<dbReference type="STRING" id="314230.DSM3645_26264"/>
<evidence type="ECO:0000313" key="8">
    <source>
        <dbReference type="Proteomes" id="UP000004358"/>
    </source>
</evidence>
<dbReference type="GO" id="GO:0020037">
    <property type="term" value="F:heme binding"/>
    <property type="evidence" value="ECO:0007669"/>
    <property type="project" value="InterPro"/>
</dbReference>
<dbReference type="NCBIfam" id="TIGR02603">
    <property type="entry name" value="CxxCH_TIGR02603"/>
    <property type="match status" value="1"/>
</dbReference>
<keyword evidence="1 4" id="KW-0349">Heme</keyword>
<dbReference type="PANTHER" id="PTHR33546">
    <property type="entry name" value="LARGE, MULTIFUNCTIONAL SECRETED PROTEIN-RELATED"/>
    <property type="match status" value="1"/>
</dbReference>
<feature type="domain" description="Cytochrome c" evidence="6">
    <location>
        <begin position="872"/>
        <end position="1005"/>
    </location>
</feature>
<dbReference type="InterPro" id="IPR011989">
    <property type="entry name" value="ARM-like"/>
</dbReference>
<sequence>MRQIVVVRGARHLEPFCMSFSLFACGRIAIVIFPLFAACGFAEEFDFSDQLPRIAPREPAEALQTMQVAPGFRVEQAACEPNVVDPVAMAFDEDGRLFVIEMRGYSEDDGQILGRVRLLEDLNDDGVYEKSTVFADHLSWPTAITCARGGVIVGAAPDIFFLKDDNGDGVADQRRVVFTGFGKTNVQGLLNTFKWGLDNRIHGATSSSGGVVKPVVDGEPQGDGINLRGRDFAIDTGAMTMTPTSGGAQHGMSFNDWGDKFVCSNSDHLQQVMYEDSYYSRNPYVAPPASRQSIAADGPQADVYRTSPVEDWRVIRTKLRAEKIVPGVVEGGGRPAGYFTGATGVTIFRGNGWPAQFQGNAIVGDVGSNLIHRKQLNSQGIAYSGTRIDEKSEFLSSSDIWFRPVQFANAPDGSLYIADMYREVIEHPKSLPPMIKQHLDLTSGRDRGRIYRIVGDTYERPPTLKLSEMSAAELVELLDDPISWRRETAARLLYEQSDRSAVSALISQVTKGATPQGRVLALYALAGLDSLDAATVSSALGDPHPRVRQHAVRLSEPLLRNSPALRQKVAALVSDSDPHVRYQLAFTLGELPVSEKQTPLAELVQTDGANPYFAAAIQSSVAAGAGSLLAELMTKSDPLSSGETKLILALAKQVGKQQRKEDVAAILAALPQLNQTNAPLTSQLIQQMAAGGDSTLATQLAASLDGNGASMLSRMYDQALAVVVDNKAPIDKRVAAMPTLRFRPFDADLFADLLEPSQPLLLQQAALQTLAYFKSAEVADLVIARWSAMSPALRQSAFQVLAANPTGITQLLNAVQAEQIRTADLDLTMLQTMKSLVSDKLALRIDALLKSETKSDRDAIVQAYRGALQISGDATRGEAVFLKNCASCHQMNGKGHPIGPNLAAMKNRGAEAILVNVLNPNLEVNPQYLSYVCLTNDGRALTGIIANETATSITLLQGENKSETILRIDIDQLRSTGASLMPQDLEKQIDPHAMADLLRYLLDQN</sequence>
<dbReference type="Gene3D" id="1.10.760.10">
    <property type="entry name" value="Cytochrome c-like domain"/>
    <property type="match status" value="1"/>
</dbReference>
<accession>A3ZWG6</accession>